<dbReference type="GeneID" id="14920367"/>
<reference evidence="2 3" key="1">
    <citation type="journal article" date="2013" name="Genome Biol.">
        <title>Genome of Acanthamoeba castellanii highlights extensive lateral gene transfer and early evolution of tyrosine kinase signaling.</title>
        <authorList>
            <person name="Clarke M."/>
            <person name="Lohan A.J."/>
            <person name="Liu B."/>
            <person name="Lagkouvardos I."/>
            <person name="Roy S."/>
            <person name="Zafar N."/>
            <person name="Bertelli C."/>
            <person name="Schilde C."/>
            <person name="Kianianmomeni A."/>
            <person name="Burglin T.R."/>
            <person name="Frech C."/>
            <person name="Turcotte B."/>
            <person name="Kopec K.O."/>
            <person name="Synnott J.M."/>
            <person name="Choo C."/>
            <person name="Paponov I."/>
            <person name="Finkler A."/>
            <person name="Soon Heng Tan C."/>
            <person name="Hutchins A.P."/>
            <person name="Weinmeier T."/>
            <person name="Rattei T."/>
            <person name="Chu J.S."/>
            <person name="Gimenez G."/>
            <person name="Irimia M."/>
            <person name="Rigden D.J."/>
            <person name="Fitzpatrick D.A."/>
            <person name="Lorenzo-Morales J."/>
            <person name="Bateman A."/>
            <person name="Chiu C.H."/>
            <person name="Tang P."/>
            <person name="Hegemann P."/>
            <person name="Fromm H."/>
            <person name="Raoult D."/>
            <person name="Greub G."/>
            <person name="Miranda-Saavedra D."/>
            <person name="Chen N."/>
            <person name="Nash P."/>
            <person name="Ginger M.L."/>
            <person name="Horn M."/>
            <person name="Schaap P."/>
            <person name="Caler L."/>
            <person name="Loftus B."/>
        </authorList>
    </citation>
    <scope>NUCLEOTIDE SEQUENCE [LARGE SCALE GENOMIC DNA]</scope>
    <source>
        <strain evidence="2 3">Neff</strain>
    </source>
</reference>
<evidence type="ECO:0000313" key="3">
    <source>
        <dbReference type="Proteomes" id="UP000011083"/>
    </source>
</evidence>
<accession>L8H2X8</accession>
<dbReference type="SUPFAM" id="SSF53213">
    <property type="entry name" value="LigB-like"/>
    <property type="match status" value="1"/>
</dbReference>
<evidence type="ECO:0000259" key="1">
    <source>
        <dbReference type="Pfam" id="PF02900"/>
    </source>
</evidence>
<gene>
    <name evidence="2" type="ORF">ACA1_270940</name>
</gene>
<dbReference type="Proteomes" id="UP000011083">
    <property type="component" value="Unassembled WGS sequence"/>
</dbReference>
<keyword evidence="3" id="KW-1185">Reference proteome</keyword>
<sequence length="308" mass="34201">MPLVGSFVLPHGALLLDETKPIYSEQLNRAMKEAARELVQLRPDVVFLSTPHGIALDSDFGLYLNQQAKGSAEWLGEYGEYAVQVQLNRSMALELKSRLSERGIGVSGITSFSSAVESPLRWGEAVPLWFIEQALKQQQQEDEDAEHEDEKGIERKTTTTTYIILSQPTRRIEPEQMAADLRRLGETISAFFEERTERAVVAISGDLAHTHSRSPDSPYPWSATAQPFDEAIEAWASSLDEERLVGGAGALVREALSCGYTGFLLLDAALRHQQRAFGKTLTPKVYHRQAPTYYGMIVSSFLPSSLVT</sequence>
<evidence type="ECO:0000313" key="2">
    <source>
        <dbReference type="EMBL" id="ELR19577.1"/>
    </source>
</evidence>
<dbReference type="InterPro" id="IPR004183">
    <property type="entry name" value="Xdiol_dOase_suB"/>
</dbReference>
<protein>
    <recommendedName>
        <fullName evidence="1">Extradiol ring-cleavage dioxygenase class III enzyme subunit B domain-containing protein</fullName>
    </recommendedName>
</protein>
<proteinExistence type="predicted"/>
<dbReference type="GO" id="GO:0008198">
    <property type="term" value="F:ferrous iron binding"/>
    <property type="evidence" value="ECO:0007669"/>
    <property type="project" value="InterPro"/>
</dbReference>
<dbReference type="GO" id="GO:0016702">
    <property type="term" value="F:oxidoreductase activity, acting on single donors with incorporation of molecular oxygen, incorporation of two atoms of oxygen"/>
    <property type="evidence" value="ECO:0007669"/>
    <property type="project" value="UniProtKB-ARBA"/>
</dbReference>
<dbReference type="RefSeq" id="XP_004341663.1">
    <property type="nucleotide sequence ID" value="XM_004341615.1"/>
</dbReference>
<dbReference type="OrthoDB" id="2132071at2759"/>
<name>L8H2X8_ACACF</name>
<dbReference type="EMBL" id="KB007933">
    <property type="protein sequence ID" value="ELR19577.1"/>
    <property type="molecule type" value="Genomic_DNA"/>
</dbReference>
<feature type="domain" description="Extradiol ring-cleavage dioxygenase class III enzyme subunit B" evidence="1">
    <location>
        <begin position="7"/>
        <end position="214"/>
    </location>
</feature>
<dbReference type="AlphaFoldDB" id="L8H2X8"/>
<dbReference type="VEuPathDB" id="AmoebaDB:ACA1_270940"/>
<dbReference type="OMA" id="ILPHGDF"/>
<dbReference type="Pfam" id="PF02900">
    <property type="entry name" value="LigB"/>
    <property type="match status" value="1"/>
</dbReference>
<organism evidence="2 3">
    <name type="scientific">Acanthamoeba castellanii (strain ATCC 30010 / Neff)</name>
    <dbReference type="NCBI Taxonomy" id="1257118"/>
    <lineage>
        <taxon>Eukaryota</taxon>
        <taxon>Amoebozoa</taxon>
        <taxon>Discosea</taxon>
        <taxon>Longamoebia</taxon>
        <taxon>Centramoebida</taxon>
        <taxon>Acanthamoebidae</taxon>
        <taxon>Acanthamoeba</taxon>
    </lineage>
</organism>
<dbReference type="KEGG" id="acan:ACA1_270940"/>
<dbReference type="Gene3D" id="3.40.830.10">
    <property type="entry name" value="LigB-like"/>
    <property type="match status" value="1"/>
</dbReference>